<dbReference type="PANTHER" id="PTHR40050:SF1">
    <property type="entry name" value="INNER SPORE COAT PROTEIN H"/>
    <property type="match status" value="1"/>
</dbReference>
<dbReference type="PANTHER" id="PTHR40050">
    <property type="entry name" value="INNER SPORE COAT PROTEIN H"/>
    <property type="match status" value="1"/>
</dbReference>
<protein>
    <recommendedName>
        <fullName evidence="3">Coth-domain-containing protein</fullName>
    </recommendedName>
</protein>
<organism evidence="1 2">
    <name type="scientific">Anaeromyces robustus</name>
    <dbReference type="NCBI Taxonomy" id="1754192"/>
    <lineage>
        <taxon>Eukaryota</taxon>
        <taxon>Fungi</taxon>
        <taxon>Fungi incertae sedis</taxon>
        <taxon>Chytridiomycota</taxon>
        <taxon>Chytridiomycota incertae sedis</taxon>
        <taxon>Neocallimastigomycetes</taxon>
        <taxon>Neocallimastigales</taxon>
        <taxon>Neocallimastigaceae</taxon>
        <taxon>Anaeromyces</taxon>
    </lineage>
</organism>
<dbReference type="EMBL" id="MCFG01000583">
    <property type="protein sequence ID" value="ORX63821.1"/>
    <property type="molecule type" value="Genomic_DNA"/>
</dbReference>
<reference evidence="1 2" key="1">
    <citation type="submission" date="2016-08" db="EMBL/GenBank/DDBJ databases">
        <title>A Parts List for Fungal Cellulosomes Revealed by Comparative Genomics.</title>
        <authorList>
            <consortium name="DOE Joint Genome Institute"/>
            <person name="Haitjema C.H."/>
            <person name="Gilmore S.P."/>
            <person name="Henske J.K."/>
            <person name="Solomon K.V."/>
            <person name="De Groot R."/>
            <person name="Kuo A."/>
            <person name="Mondo S.J."/>
            <person name="Salamov A.A."/>
            <person name="Labutti K."/>
            <person name="Zhao Z."/>
            <person name="Chiniquy J."/>
            <person name="Barry K."/>
            <person name="Brewer H.M."/>
            <person name="Purvine S.O."/>
            <person name="Wright A.T."/>
            <person name="Boxma B."/>
            <person name="Van Alen T."/>
            <person name="Hackstein J.H."/>
            <person name="Baker S.E."/>
            <person name="Grigoriev I.V."/>
            <person name="O'Malley M.A."/>
        </authorList>
    </citation>
    <scope>NUCLEOTIDE SEQUENCE [LARGE SCALE GENOMIC DNA]</scope>
    <source>
        <strain evidence="1 2">S4</strain>
    </source>
</reference>
<name>A0A1Y1VR96_9FUNG</name>
<gene>
    <name evidence="1" type="ORF">BCR32DRAFT_239031</name>
</gene>
<evidence type="ECO:0000313" key="1">
    <source>
        <dbReference type="EMBL" id="ORX63821.1"/>
    </source>
</evidence>
<dbReference type="InterPro" id="IPR014867">
    <property type="entry name" value="Spore_coat_CotH_CotH2/3/7"/>
</dbReference>
<reference evidence="1 2" key="2">
    <citation type="submission" date="2016-08" db="EMBL/GenBank/DDBJ databases">
        <title>Pervasive Adenine N6-methylation of Active Genes in Fungi.</title>
        <authorList>
            <consortium name="DOE Joint Genome Institute"/>
            <person name="Mondo S.J."/>
            <person name="Dannebaum R.O."/>
            <person name="Kuo R.C."/>
            <person name="Labutti K."/>
            <person name="Haridas S."/>
            <person name="Kuo A."/>
            <person name="Salamov A."/>
            <person name="Ahrendt S.R."/>
            <person name="Lipzen A."/>
            <person name="Sullivan W."/>
            <person name="Andreopoulos W.B."/>
            <person name="Clum A."/>
            <person name="Lindquist E."/>
            <person name="Daum C."/>
            <person name="Ramamoorthy G.K."/>
            <person name="Gryganskyi A."/>
            <person name="Culley D."/>
            <person name="Magnuson J.K."/>
            <person name="James T.Y."/>
            <person name="O'Malley M.A."/>
            <person name="Stajich J.E."/>
            <person name="Spatafora J.W."/>
            <person name="Visel A."/>
            <person name="Grigoriev I.V."/>
        </authorList>
    </citation>
    <scope>NUCLEOTIDE SEQUENCE [LARGE SCALE GENOMIC DNA]</scope>
    <source>
        <strain evidence="1 2">S4</strain>
    </source>
</reference>
<dbReference type="OrthoDB" id="2227089at2759"/>
<sequence length="410" mass="48408">MTVELNGEVNEFDKVTLKLGGRSSRYYGKSIFNLKIRGKKDLYGRNQFKIRSGARDATFLRQKLACDIHNRLNLPSISTGYISLYINNEYFGFYILSDAFKPSWIEYVYNEKDTKTLYQCTRFGNYNSFKSYSSACENEDESVTDNVEFIQFLSELDQAQNISDLEKFFDVELFLKEIAIEFLFGSYDHFLNSGNNIYLYKRVDGQWKMFLYDFDSEFGQDIIRYGFINTDYDYLDVNANKTSGYINGFYKVRNENEFDEDFPNYSFGEWANAGHLIKMLIYKDPAHFEEILKDIIIKVFNPTILFPYINEIKNLISPHIKSDKTPDSNGHYPGMYDDTVSIYSLAQWDANCEFTTIRSKENRKAYAIKYWILSKYRYVCRILNMKCDPTYISDNYQYPINHDVEFKENK</sequence>
<keyword evidence="2" id="KW-1185">Reference proteome</keyword>
<dbReference type="Proteomes" id="UP000193944">
    <property type="component" value="Unassembled WGS sequence"/>
</dbReference>
<proteinExistence type="predicted"/>
<evidence type="ECO:0008006" key="3">
    <source>
        <dbReference type="Google" id="ProtNLM"/>
    </source>
</evidence>
<evidence type="ECO:0000313" key="2">
    <source>
        <dbReference type="Proteomes" id="UP000193944"/>
    </source>
</evidence>
<accession>A0A1Y1VR96</accession>
<dbReference type="AlphaFoldDB" id="A0A1Y1VR96"/>
<comment type="caution">
    <text evidence="1">The sequence shown here is derived from an EMBL/GenBank/DDBJ whole genome shotgun (WGS) entry which is preliminary data.</text>
</comment>
<dbReference type="Pfam" id="PF08757">
    <property type="entry name" value="CotH"/>
    <property type="match status" value="1"/>
</dbReference>